<comment type="caution">
    <text evidence="3">The sequence shown here is derived from an EMBL/GenBank/DDBJ whole genome shotgun (WGS) entry which is preliminary data.</text>
</comment>
<feature type="compositionally biased region" description="Basic and acidic residues" evidence="1">
    <location>
        <begin position="27"/>
        <end position="59"/>
    </location>
</feature>
<evidence type="ECO:0000256" key="2">
    <source>
        <dbReference type="SAM" id="Phobius"/>
    </source>
</evidence>
<keyword evidence="4" id="KW-1185">Reference proteome</keyword>
<sequence length="454" mass="50462">MLEYFTYKKFKENREKKKQAESPAAEPKSHRPSDHARDHAREIPQPRSPILDDRDEAFFERVTSAGHDDEEETPPPLPARPTTVRQSTERSMTKSIQAQDVALPPSPAADQTGEGKHTKDKARNYWSYVQDLPKRALTKRQSKAAGDTLASAAGAVKRGEGVPLNPDGTLNEAEARKEEKDLSTVLDQLNLAAVNNRVFSFSEESQKLLEQWKQVLRDIVSGAPHAYDDLEKFLTGSEKQLDKMYNSLPPFVQNLVKSLPVKMAAMLGPEAMAAAEGKQFDSSKFATESTSKAKKLRKQAMRIPSLKRLVTEQGAIAAMLKSILNFLKLRFPAVVSGTNVLMSLAVFILLFVCWYCHKRGREVRLEKEAAMRDSQSSLEGSASEIDDDIVLEPIRPTSIEEPDGSGRQSTEPPIHFHTNPATSDKPSADVRDMPSVLHLPEPGNSQQPGRKETE</sequence>
<keyword evidence="2" id="KW-1133">Transmembrane helix</keyword>
<dbReference type="EMBL" id="JBBWRZ010000004">
    <property type="protein sequence ID" value="KAK8238373.1"/>
    <property type="molecule type" value="Genomic_DNA"/>
</dbReference>
<keyword evidence="2" id="KW-0812">Transmembrane</keyword>
<evidence type="ECO:0008006" key="5">
    <source>
        <dbReference type="Google" id="ProtNLM"/>
    </source>
</evidence>
<organism evidence="3 4">
    <name type="scientific">Phyllosticta capitalensis</name>
    <dbReference type="NCBI Taxonomy" id="121624"/>
    <lineage>
        <taxon>Eukaryota</taxon>
        <taxon>Fungi</taxon>
        <taxon>Dikarya</taxon>
        <taxon>Ascomycota</taxon>
        <taxon>Pezizomycotina</taxon>
        <taxon>Dothideomycetes</taxon>
        <taxon>Dothideomycetes incertae sedis</taxon>
        <taxon>Botryosphaeriales</taxon>
        <taxon>Phyllostictaceae</taxon>
        <taxon>Phyllosticta</taxon>
    </lineage>
</organism>
<proteinExistence type="predicted"/>
<gene>
    <name evidence="3" type="ORF">HDK90DRAFT_483069</name>
</gene>
<name>A0ABR1YV05_9PEZI</name>
<evidence type="ECO:0000313" key="4">
    <source>
        <dbReference type="Proteomes" id="UP001492380"/>
    </source>
</evidence>
<feature type="region of interest" description="Disordered" evidence="1">
    <location>
        <begin position="1"/>
        <end position="121"/>
    </location>
</feature>
<feature type="compositionally biased region" description="Basic and acidic residues" evidence="1">
    <location>
        <begin position="9"/>
        <end position="20"/>
    </location>
</feature>
<dbReference type="Proteomes" id="UP001492380">
    <property type="component" value="Unassembled WGS sequence"/>
</dbReference>
<reference evidence="3 4" key="1">
    <citation type="submission" date="2024-04" db="EMBL/GenBank/DDBJ databases">
        <title>Phyllosticta paracitricarpa is synonymous to the EU quarantine fungus P. citricarpa based on phylogenomic analyses.</title>
        <authorList>
            <consortium name="Lawrence Berkeley National Laboratory"/>
            <person name="Van Ingen-Buijs V.A."/>
            <person name="Van Westerhoven A.C."/>
            <person name="Haridas S."/>
            <person name="Skiadas P."/>
            <person name="Martin F."/>
            <person name="Groenewald J.Z."/>
            <person name="Crous P.W."/>
            <person name="Seidl M.F."/>
        </authorList>
    </citation>
    <scope>NUCLEOTIDE SEQUENCE [LARGE SCALE GENOMIC DNA]</scope>
    <source>
        <strain evidence="3 4">CBS 123374</strain>
    </source>
</reference>
<feature type="region of interest" description="Disordered" evidence="1">
    <location>
        <begin position="392"/>
        <end position="454"/>
    </location>
</feature>
<evidence type="ECO:0000256" key="1">
    <source>
        <dbReference type="SAM" id="MobiDB-lite"/>
    </source>
</evidence>
<feature type="transmembrane region" description="Helical" evidence="2">
    <location>
        <begin position="333"/>
        <end position="357"/>
    </location>
</feature>
<keyword evidence="2" id="KW-0472">Membrane</keyword>
<accession>A0ABR1YV05</accession>
<evidence type="ECO:0000313" key="3">
    <source>
        <dbReference type="EMBL" id="KAK8238373.1"/>
    </source>
</evidence>
<protein>
    <recommendedName>
        <fullName evidence="5">Ring-like domain-containing protein</fullName>
    </recommendedName>
</protein>